<proteinExistence type="predicted"/>
<dbReference type="InterPro" id="IPR036388">
    <property type="entry name" value="WH-like_DNA-bd_sf"/>
</dbReference>
<dbReference type="Proteomes" id="UP000244089">
    <property type="component" value="Unassembled WGS sequence"/>
</dbReference>
<dbReference type="AlphaFoldDB" id="A0A2T5RLJ4"/>
<evidence type="ECO:0000313" key="1">
    <source>
        <dbReference type="EMBL" id="PTW00127.1"/>
    </source>
</evidence>
<accession>A0A2T5RLJ4</accession>
<name>A0A2T5RLJ4_9FIRM</name>
<gene>
    <name evidence="1" type="ORF">C8C76_10819</name>
</gene>
<evidence type="ECO:0000313" key="2">
    <source>
        <dbReference type="Proteomes" id="UP000244089"/>
    </source>
</evidence>
<dbReference type="EMBL" id="QAXS01000008">
    <property type="protein sequence ID" value="PTW00127.1"/>
    <property type="molecule type" value="Genomic_DNA"/>
</dbReference>
<reference evidence="1 2" key="1">
    <citation type="submission" date="2018-04" db="EMBL/GenBank/DDBJ databases">
        <title>Subsurface microbial communities from deep shales in Ohio and West Virginia, USA.</title>
        <authorList>
            <person name="Wrighton K."/>
        </authorList>
    </citation>
    <scope>NUCLEOTIDE SEQUENCE [LARGE SCALE GENOMIC DNA]</scope>
    <source>
        <strain evidence="1 2">WC1</strain>
    </source>
</reference>
<comment type="caution">
    <text evidence="1">The sequence shown here is derived from an EMBL/GenBank/DDBJ whole genome shotgun (WGS) entry which is preliminary data.</text>
</comment>
<dbReference type="OrthoDB" id="7063816at2"/>
<dbReference type="RefSeq" id="WP_108139162.1">
    <property type="nucleotide sequence ID" value="NZ_JBQPXQ010000006.1"/>
</dbReference>
<dbReference type="SUPFAM" id="SSF46785">
    <property type="entry name" value="Winged helix' DNA-binding domain"/>
    <property type="match status" value="1"/>
</dbReference>
<sequence length="170" mass="19779">MSNSKIRASFVNGEIEIVGEDSFVRDHVELFEKTIEIMAKSHKNSVNNEIATSSKNNKELKEESNKKEITLEITDSFGEWFQKFKKDLTEKDKALIAAYYIQKNSSEEEFKTIKVTRALKEYGISLSNTSLYISSLKKYKYIFPTEKRGNVKYYKISKDGENYLESLIRE</sequence>
<protein>
    <submittedName>
        <fullName evidence="1">Uncharacterized protein</fullName>
    </submittedName>
</protein>
<organism evidence="1 2">
    <name type="scientific">Halanaerobium saccharolyticum</name>
    <dbReference type="NCBI Taxonomy" id="43595"/>
    <lineage>
        <taxon>Bacteria</taxon>
        <taxon>Bacillati</taxon>
        <taxon>Bacillota</taxon>
        <taxon>Clostridia</taxon>
        <taxon>Halanaerobiales</taxon>
        <taxon>Halanaerobiaceae</taxon>
        <taxon>Halanaerobium</taxon>
    </lineage>
</organism>
<dbReference type="InterPro" id="IPR036390">
    <property type="entry name" value="WH_DNA-bd_sf"/>
</dbReference>
<dbReference type="Gene3D" id="1.10.10.10">
    <property type="entry name" value="Winged helix-like DNA-binding domain superfamily/Winged helix DNA-binding domain"/>
    <property type="match status" value="1"/>
</dbReference>